<feature type="coiled-coil region" evidence="8">
    <location>
        <begin position="324"/>
        <end position="366"/>
    </location>
</feature>
<keyword evidence="7" id="KW-0129">CBS domain</keyword>
<protein>
    <recommendedName>
        <fullName evidence="3">histidine kinase</fullName>
        <ecNumber evidence="3">2.7.13.3</ecNumber>
    </recommendedName>
</protein>
<keyword evidence="6" id="KW-0902">Two-component regulatory system</keyword>
<evidence type="ECO:0000256" key="1">
    <source>
        <dbReference type="ARBA" id="ARBA00000085"/>
    </source>
</evidence>
<evidence type="ECO:0000313" key="12">
    <source>
        <dbReference type="EMBL" id="RQH50919.1"/>
    </source>
</evidence>
<evidence type="ECO:0000256" key="5">
    <source>
        <dbReference type="ARBA" id="ARBA00022777"/>
    </source>
</evidence>
<dbReference type="CDD" id="cd00082">
    <property type="entry name" value="HisKA"/>
    <property type="match status" value="1"/>
</dbReference>
<dbReference type="PROSITE" id="PS50046">
    <property type="entry name" value="PHYTOCHROME_2"/>
    <property type="match status" value="1"/>
</dbReference>
<dbReference type="PROSITE" id="PS50109">
    <property type="entry name" value="HIS_KIN"/>
    <property type="match status" value="1"/>
</dbReference>
<sequence length="792" mass="89275">MVAQSCIYSSPLQKAIDRYPLTVTPETPLVDVLKQMSLLQSSCEIPVNTLTNGIHESPLSKQEKATSVLIVEQKYVEKDQKYNAQSSFLLGIFTVSDLVKLIATGQVGNLSNLSENVKIKEVISSNFVTIKESDDQDLFTALSLFRQHKISHLPVLDSMGQIVGVVTPERIRQVLQPSNILSSRRVNEVKNDSFTVTTPETASLLEVSKLMSDQQVNSVIVTQNKKNKTQRTEIDKPVGIITTDDIAQGYYINMSLATTPVKKVMKTPLNCLKQTDSLWDAHKKMLHEQVEILIVCGKQGEFLGTVNQTSLLQVLDPTVMFGLVRKLRKDVNQLQAEKFELLRTRNAQLEKEVQARTAEIQAQLERDRLLAKIALRIHQSLDIDEIINAVVTEVKQFLKTDRVVLFQVETAKVAKIVAESVEKNCNSWMGETISSECLMSNLNMNQNTIQAVSDITQTDSSTEKITELKEKQVKAWLIVPISQDGQLWGLMCTQEGSGIREWQQSEIDFLKQLATQLAIGIQQAQLYQQVQTLNTDLEKQVQDRTAELQQKVRELQQLNILKDDFLSTVSHELRTPLSNMKMAIHMLKVFPVSERGKEYLNILDTECKREIKLITDLLDLQRLEGGTEFIPIDTIDLASWLPTMIDPFKSRVREREQTLKVKCSKKLPKIISNNHSLSRILAELLNNACKYTQNGGEIKFSVESNQKKSSKKSLKEVPSTIKFMISNPSEIPESELPKIFNKFYRVPNADPWKQGGTGLGLALVKKLVEQLNGNILVTSSNGWTTFTVELPT</sequence>
<feature type="domain" description="Histidine kinase" evidence="10">
    <location>
        <begin position="568"/>
        <end position="792"/>
    </location>
</feature>
<dbReference type="PANTHER" id="PTHR43547">
    <property type="entry name" value="TWO-COMPONENT HISTIDINE KINASE"/>
    <property type="match status" value="1"/>
</dbReference>
<dbReference type="InterPro" id="IPR036890">
    <property type="entry name" value="HATPase_C_sf"/>
</dbReference>
<evidence type="ECO:0000259" key="9">
    <source>
        <dbReference type="PROSITE" id="PS50046"/>
    </source>
</evidence>
<dbReference type="SUPFAM" id="SSF55874">
    <property type="entry name" value="ATPase domain of HSP90 chaperone/DNA topoisomerase II/histidine kinase"/>
    <property type="match status" value="1"/>
</dbReference>
<evidence type="ECO:0000313" key="13">
    <source>
        <dbReference type="Proteomes" id="UP000269154"/>
    </source>
</evidence>
<dbReference type="InterPro" id="IPR000644">
    <property type="entry name" value="CBS_dom"/>
</dbReference>
<evidence type="ECO:0000256" key="8">
    <source>
        <dbReference type="SAM" id="Coils"/>
    </source>
</evidence>
<dbReference type="Pfam" id="PF02518">
    <property type="entry name" value="HATPase_c"/>
    <property type="match status" value="1"/>
</dbReference>
<dbReference type="Pfam" id="PF00512">
    <property type="entry name" value="HisKA"/>
    <property type="match status" value="1"/>
</dbReference>
<proteinExistence type="inferred from homology"/>
<dbReference type="Gene3D" id="3.30.565.10">
    <property type="entry name" value="Histidine kinase-like ATPase, C-terminal domain"/>
    <property type="match status" value="1"/>
</dbReference>
<dbReference type="EC" id="2.7.13.3" evidence="3"/>
<dbReference type="InterPro" id="IPR004358">
    <property type="entry name" value="Sig_transdc_His_kin-like_C"/>
</dbReference>
<dbReference type="SMART" id="SM00065">
    <property type="entry name" value="GAF"/>
    <property type="match status" value="1"/>
</dbReference>
<dbReference type="SMART" id="SM00387">
    <property type="entry name" value="HATPase_c"/>
    <property type="match status" value="1"/>
</dbReference>
<keyword evidence="5" id="KW-0418">Kinase</keyword>
<dbReference type="AlphaFoldDB" id="A0A3N6PI42"/>
<dbReference type="Gene3D" id="3.10.580.10">
    <property type="entry name" value="CBS-domain"/>
    <property type="match status" value="2"/>
</dbReference>
<keyword evidence="13" id="KW-1185">Reference proteome</keyword>
<dbReference type="OrthoDB" id="567974at2"/>
<feature type="domain" description="CBS" evidence="11">
    <location>
        <begin position="265"/>
        <end position="327"/>
    </location>
</feature>
<dbReference type="SMART" id="SM00116">
    <property type="entry name" value="CBS"/>
    <property type="match status" value="3"/>
</dbReference>
<keyword evidence="4" id="KW-0597">Phosphoprotein</keyword>
<dbReference type="PRINTS" id="PR00344">
    <property type="entry name" value="BCTRLSENSOR"/>
</dbReference>
<dbReference type="SUPFAM" id="SSF55781">
    <property type="entry name" value="GAF domain-like"/>
    <property type="match status" value="1"/>
</dbReference>
<evidence type="ECO:0000256" key="6">
    <source>
        <dbReference type="ARBA" id="ARBA00023012"/>
    </source>
</evidence>
<accession>A0A3N6PI42</accession>
<dbReference type="Proteomes" id="UP000269154">
    <property type="component" value="Unassembled WGS sequence"/>
</dbReference>
<dbReference type="CDD" id="cd04620">
    <property type="entry name" value="CBS_two-component_sensor_histidine_kinase_repeat1"/>
    <property type="match status" value="1"/>
</dbReference>
<dbReference type="SUPFAM" id="SSF47384">
    <property type="entry name" value="Homodimeric domain of signal transducing histidine kinase"/>
    <property type="match status" value="1"/>
</dbReference>
<evidence type="ECO:0000256" key="3">
    <source>
        <dbReference type="ARBA" id="ARBA00012438"/>
    </source>
</evidence>
<feature type="domain" description="Phytochrome chromophore attachment site" evidence="9">
    <location>
        <begin position="382"/>
        <end position="516"/>
    </location>
</feature>
<gene>
    <name evidence="12" type="ORF">D5R40_06015</name>
</gene>
<dbReference type="InterPro" id="IPR046342">
    <property type="entry name" value="CBS_dom_sf"/>
</dbReference>
<evidence type="ECO:0000256" key="7">
    <source>
        <dbReference type="PROSITE-ProRule" id="PRU00703"/>
    </source>
</evidence>
<dbReference type="InterPro" id="IPR036097">
    <property type="entry name" value="HisK_dim/P_sf"/>
</dbReference>
<evidence type="ECO:0000259" key="10">
    <source>
        <dbReference type="PROSITE" id="PS50109"/>
    </source>
</evidence>
<comment type="catalytic activity">
    <reaction evidence="1">
        <text>ATP + protein L-histidine = ADP + protein N-phospho-L-histidine.</text>
        <dbReference type="EC" id="2.7.13.3"/>
    </reaction>
</comment>
<dbReference type="InterPro" id="IPR003594">
    <property type="entry name" value="HATPase_dom"/>
</dbReference>
<dbReference type="InterPro" id="IPR029016">
    <property type="entry name" value="GAF-like_dom_sf"/>
</dbReference>
<name>A0A3N6PI42_9CYAN</name>
<evidence type="ECO:0000256" key="4">
    <source>
        <dbReference type="ARBA" id="ARBA00022553"/>
    </source>
</evidence>
<dbReference type="PANTHER" id="PTHR43547:SF2">
    <property type="entry name" value="HYBRID SIGNAL TRANSDUCTION HISTIDINE KINASE C"/>
    <property type="match status" value="1"/>
</dbReference>
<dbReference type="SUPFAM" id="SSF54631">
    <property type="entry name" value="CBS-domain pair"/>
    <property type="match status" value="2"/>
</dbReference>
<organism evidence="12 13">
    <name type="scientific">Okeania hirsuta</name>
    <dbReference type="NCBI Taxonomy" id="1458930"/>
    <lineage>
        <taxon>Bacteria</taxon>
        <taxon>Bacillati</taxon>
        <taxon>Cyanobacteriota</taxon>
        <taxon>Cyanophyceae</taxon>
        <taxon>Oscillatoriophycideae</taxon>
        <taxon>Oscillatoriales</taxon>
        <taxon>Microcoleaceae</taxon>
        <taxon>Okeania</taxon>
    </lineage>
</organism>
<dbReference type="Pfam" id="PF00571">
    <property type="entry name" value="CBS"/>
    <property type="match status" value="3"/>
</dbReference>
<dbReference type="SMART" id="SM00388">
    <property type="entry name" value="HisKA"/>
    <property type="match status" value="1"/>
</dbReference>
<evidence type="ECO:0000256" key="2">
    <source>
        <dbReference type="ARBA" id="ARBA00006402"/>
    </source>
</evidence>
<dbReference type="InterPro" id="IPR003661">
    <property type="entry name" value="HisK_dim/P_dom"/>
</dbReference>
<keyword evidence="5" id="KW-0808">Transferase</keyword>
<feature type="domain" description="CBS" evidence="11">
    <location>
        <begin position="123"/>
        <end position="183"/>
    </location>
</feature>
<dbReference type="Gene3D" id="3.30.450.40">
    <property type="match status" value="1"/>
</dbReference>
<dbReference type="RefSeq" id="WP_124154356.1">
    <property type="nucleotide sequence ID" value="NZ_CAWOLW010000124.1"/>
</dbReference>
<dbReference type="GO" id="GO:0000155">
    <property type="term" value="F:phosphorelay sensor kinase activity"/>
    <property type="evidence" value="ECO:0007669"/>
    <property type="project" value="InterPro"/>
</dbReference>
<dbReference type="InterPro" id="IPR003018">
    <property type="entry name" value="GAF"/>
</dbReference>
<comment type="caution">
    <text evidence="12">The sequence shown here is derived from an EMBL/GenBank/DDBJ whole genome shotgun (WGS) entry which is preliminary data.</text>
</comment>
<evidence type="ECO:0000259" key="11">
    <source>
        <dbReference type="PROSITE" id="PS51371"/>
    </source>
</evidence>
<keyword evidence="8" id="KW-0175">Coiled coil</keyword>
<comment type="similarity">
    <text evidence="2">In the N-terminal section; belongs to the phytochrome family.</text>
</comment>
<reference evidence="12 13" key="1">
    <citation type="journal article" date="2018" name="ACS Chem. Biol.">
        <title>Ketoreductase domain dysfunction expands chemodiversity: malyngamide biosynthesis in the cyanobacterium Okeania hirsuta.</title>
        <authorList>
            <person name="Moss N.A."/>
            <person name="Leao T."/>
            <person name="Rankin M."/>
            <person name="McCullough T.M."/>
            <person name="Qu P."/>
            <person name="Korobeynikov A."/>
            <person name="Smith J.L."/>
            <person name="Gerwick L."/>
            <person name="Gerwick W.H."/>
        </authorList>
    </citation>
    <scope>NUCLEOTIDE SEQUENCE [LARGE SCALE GENOMIC DNA]</scope>
    <source>
        <strain evidence="12 13">PAB10Feb10-1</strain>
    </source>
</reference>
<dbReference type="InterPro" id="IPR016132">
    <property type="entry name" value="Phyto_chromo_attachment"/>
</dbReference>
<dbReference type="Pfam" id="PF01590">
    <property type="entry name" value="GAF"/>
    <property type="match status" value="1"/>
</dbReference>
<dbReference type="Gene3D" id="1.10.287.130">
    <property type="match status" value="1"/>
</dbReference>
<dbReference type="InterPro" id="IPR005467">
    <property type="entry name" value="His_kinase_dom"/>
</dbReference>
<dbReference type="EMBL" id="RCBY01000021">
    <property type="protein sequence ID" value="RQH50919.1"/>
    <property type="molecule type" value="Genomic_DNA"/>
</dbReference>
<dbReference type="PROSITE" id="PS51371">
    <property type="entry name" value="CBS"/>
    <property type="match status" value="2"/>
</dbReference>